<name>I7ISS5_BABMR</name>
<feature type="repeat" description="WD" evidence="6">
    <location>
        <begin position="156"/>
        <end position="199"/>
    </location>
</feature>
<dbReference type="RefSeq" id="XP_012650249.1">
    <property type="nucleotide sequence ID" value="XM_012794795.1"/>
</dbReference>
<dbReference type="CDD" id="cd00200">
    <property type="entry name" value="WD40"/>
    <property type="match status" value="1"/>
</dbReference>
<evidence type="ECO:0000256" key="4">
    <source>
        <dbReference type="ARBA" id="ARBA00022980"/>
    </source>
</evidence>
<organism evidence="7 8">
    <name type="scientific">Babesia microti (strain RI)</name>
    <dbReference type="NCBI Taxonomy" id="1133968"/>
    <lineage>
        <taxon>Eukaryota</taxon>
        <taxon>Sar</taxon>
        <taxon>Alveolata</taxon>
        <taxon>Apicomplexa</taxon>
        <taxon>Aconoidasida</taxon>
        <taxon>Piroplasmida</taxon>
        <taxon>Babesiidae</taxon>
        <taxon>Babesia</taxon>
    </lineage>
</organism>
<dbReference type="Pfam" id="PF00400">
    <property type="entry name" value="WD40"/>
    <property type="match status" value="7"/>
</dbReference>
<dbReference type="SUPFAM" id="SSF50978">
    <property type="entry name" value="WD40 repeat-like"/>
    <property type="match status" value="1"/>
</dbReference>
<evidence type="ECO:0000256" key="5">
    <source>
        <dbReference type="ARBA" id="ARBA00023274"/>
    </source>
</evidence>
<dbReference type="InterPro" id="IPR001680">
    <property type="entry name" value="WD40_rpt"/>
</dbReference>
<dbReference type="PROSITE" id="PS50082">
    <property type="entry name" value="WD_REPEATS_2"/>
    <property type="match status" value="5"/>
</dbReference>
<dbReference type="SMART" id="SM00320">
    <property type="entry name" value="WD40"/>
    <property type="match status" value="7"/>
</dbReference>
<dbReference type="Proteomes" id="UP000002899">
    <property type="component" value="Chromosome IV"/>
</dbReference>
<evidence type="ECO:0000256" key="1">
    <source>
        <dbReference type="ARBA" id="ARBA00007253"/>
    </source>
</evidence>
<proteinExistence type="inferred from homology"/>
<keyword evidence="2 6" id="KW-0853">WD repeat</keyword>
<feature type="repeat" description="WD" evidence="6">
    <location>
        <begin position="71"/>
        <end position="112"/>
    </location>
</feature>
<keyword evidence="5" id="KW-0687">Ribonucleoprotein</keyword>
<dbReference type="VEuPathDB" id="PiroplasmaDB:BmR1_04g08285"/>
<dbReference type="Gene3D" id="2.130.10.10">
    <property type="entry name" value="YVTN repeat-like/Quinoprotein amine dehydrogenase"/>
    <property type="match status" value="1"/>
</dbReference>
<evidence type="ECO:0000256" key="2">
    <source>
        <dbReference type="ARBA" id="ARBA00022574"/>
    </source>
</evidence>
<dbReference type="AlphaFoldDB" id="I7ISS5"/>
<evidence type="ECO:0000256" key="3">
    <source>
        <dbReference type="ARBA" id="ARBA00022737"/>
    </source>
</evidence>
<comment type="similarity">
    <text evidence="1">Belongs to the WD repeat G protein beta family. Ribosomal protein RACK1 subfamily.</text>
</comment>
<keyword evidence="3" id="KW-0677">Repeat</keyword>
<dbReference type="PANTHER" id="PTHR19868">
    <property type="entry name" value="RECEPTOR FOR ACTIVATED PROTEIN KINASE C RACK1"/>
    <property type="match status" value="1"/>
</dbReference>
<dbReference type="PROSITE" id="PS00678">
    <property type="entry name" value="WD_REPEATS_1"/>
    <property type="match status" value="3"/>
</dbReference>
<dbReference type="InterPro" id="IPR045223">
    <property type="entry name" value="RACK1-like"/>
</dbReference>
<accession>I7ISS5</accession>
<dbReference type="GO" id="GO:0045182">
    <property type="term" value="F:translation regulator activity"/>
    <property type="evidence" value="ECO:0007669"/>
    <property type="project" value="InterPro"/>
</dbReference>
<reference evidence="7 8" key="2">
    <citation type="journal article" date="2013" name="PLoS ONE">
        <title>Whole genome mapping and re-organization of the nuclear and mitochondrial genomes of Babesia microti isolates.</title>
        <authorList>
            <person name="Cornillot E."/>
            <person name="Dassouli A."/>
            <person name="Garg A."/>
            <person name="Pachikara N."/>
            <person name="Randazzo S."/>
            <person name="Depoix D."/>
            <person name="Carcy B."/>
            <person name="Delbecq S."/>
            <person name="Frutos R."/>
            <person name="Silva J.C."/>
            <person name="Sutton R."/>
            <person name="Krause P.J."/>
            <person name="Mamoun C.B."/>
        </authorList>
    </citation>
    <scope>NUCLEOTIDE SEQUENCE [LARGE SCALE GENOMIC DNA]</scope>
    <source>
        <strain evidence="7 8">RI</strain>
    </source>
</reference>
<dbReference type="InterPro" id="IPR036322">
    <property type="entry name" value="WD40_repeat_dom_sf"/>
</dbReference>
<dbReference type="InterPro" id="IPR020472">
    <property type="entry name" value="WD40_PAC1"/>
</dbReference>
<dbReference type="InterPro" id="IPR019775">
    <property type="entry name" value="WD40_repeat_CS"/>
</dbReference>
<dbReference type="OrthoDB" id="7875889at2759"/>
<reference evidence="7 8" key="1">
    <citation type="journal article" date="2012" name="Nucleic Acids Res.">
        <title>Sequencing of the smallest Apicomplexan genome from the human pathogen Babesia microti.</title>
        <authorList>
            <person name="Cornillot E."/>
            <person name="Hadj-Kaddour K."/>
            <person name="Dassouli A."/>
            <person name="Noel B."/>
            <person name="Ranwez V."/>
            <person name="Vacherie B."/>
            <person name="Augagneur Y."/>
            <person name="Bres V."/>
            <person name="Duclos A."/>
            <person name="Randazzo S."/>
            <person name="Carcy B."/>
            <person name="Debierre-Grockiego F."/>
            <person name="Delbecq S."/>
            <person name="Moubri-Menage K."/>
            <person name="Shams-Eldin H."/>
            <person name="Usmani-Brown S."/>
            <person name="Bringaud F."/>
            <person name="Wincker P."/>
            <person name="Vivares C.P."/>
            <person name="Schwarz R.T."/>
            <person name="Schetters T.P."/>
            <person name="Krause P.J."/>
            <person name="Gorenflot A."/>
            <person name="Berry V."/>
            <person name="Barbe V."/>
            <person name="Ben Mamoun C."/>
        </authorList>
    </citation>
    <scope>NUCLEOTIDE SEQUENCE [LARGE SCALE GENOMIC DNA]</scope>
    <source>
        <strain evidence="7 8">RI</strain>
    </source>
</reference>
<dbReference type="PROSITE" id="PS50294">
    <property type="entry name" value="WD_REPEATS_REGION"/>
    <property type="match status" value="4"/>
</dbReference>
<protein>
    <submittedName>
        <fullName evidence="7">Guanine nucleotide-binding protein subunit beta-2-like 1 protein</fullName>
    </submittedName>
</protein>
<dbReference type="KEGG" id="bmic:BmR1_04g08285"/>
<dbReference type="GeneID" id="24426294"/>
<evidence type="ECO:0000313" key="8">
    <source>
        <dbReference type="Proteomes" id="UP000002899"/>
    </source>
</evidence>
<dbReference type="FunFam" id="2.130.10.10:FF:000018">
    <property type="entry name" value="Receptor for activated C kinase 1"/>
    <property type="match status" value="1"/>
</dbReference>
<keyword evidence="4" id="KW-0689">Ribosomal protein</keyword>
<feature type="repeat" description="WD" evidence="6">
    <location>
        <begin position="113"/>
        <end position="145"/>
    </location>
</feature>
<keyword evidence="8" id="KW-1185">Reference proteome</keyword>
<feature type="repeat" description="WD" evidence="6">
    <location>
        <begin position="200"/>
        <end position="241"/>
    </location>
</feature>
<reference evidence="7 8" key="3">
    <citation type="journal article" date="2016" name="Sci. Rep.">
        <title>Genome-wide diversity and gene expression profiling of Babesia microti isolates identify polymorphic genes that mediate host-pathogen interactions.</title>
        <authorList>
            <person name="Silva J.C."/>
            <person name="Cornillot E."/>
            <person name="McCracken C."/>
            <person name="Usmani-Brown S."/>
            <person name="Dwivedi A."/>
            <person name="Ifeonu O.O."/>
            <person name="Crabtree J."/>
            <person name="Gotia H.T."/>
            <person name="Virji A.Z."/>
            <person name="Reynes C."/>
            <person name="Colinge J."/>
            <person name="Kumar V."/>
            <person name="Lawres L."/>
            <person name="Pazzi J.E."/>
            <person name="Pablo J.V."/>
            <person name="Hung C."/>
            <person name="Brancato J."/>
            <person name="Kumari P."/>
            <person name="Orvis J."/>
            <person name="Tretina K."/>
            <person name="Chibucos M."/>
            <person name="Ott S."/>
            <person name="Sadzewicz L."/>
            <person name="Sengamalay N."/>
            <person name="Shetty A.C."/>
            <person name="Su Q."/>
            <person name="Tallon L."/>
            <person name="Fraser C.M."/>
            <person name="Frutos R."/>
            <person name="Molina D.M."/>
            <person name="Krause P.J."/>
            <person name="Ben Mamoun C."/>
        </authorList>
    </citation>
    <scope>NUCLEOTIDE SEQUENCE [LARGE SCALE GENOMIC DNA]</scope>
    <source>
        <strain evidence="7 8">RI</strain>
    </source>
</reference>
<dbReference type="EMBL" id="LN871599">
    <property type="protein sequence ID" value="CCF75841.1"/>
    <property type="molecule type" value="Genomic_DNA"/>
</dbReference>
<feature type="repeat" description="WD" evidence="6">
    <location>
        <begin position="20"/>
        <end position="55"/>
    </location>
</feature>
<gene>
    <name evidence="7" type="ORF">BmR1_04g08285</name>
</gene>
<dbReference type="GO" id="GO:1990904">
    <property type="term" value="C:ribonucleoprotein complex"/>
    <property type="evidence" value="ECO:0007669"/>
    <property type="project" value="UniProtKB-KW"/>
</dbReference>
<dbReference type="PRINTS" id="PR00320">
    <property type="entry name" value="GPROTEINBRPT"/>
</dbReference>
<dbReference type="GO" id="GO:0005840">
    <property type="term" value="C:ribosome"/>
    <property type="evidence" value="ECO:0007669"/>
    <property type="project" value="UniProtKB-KW"/>
</dbReference>
<sequence length="330" mass="36433">METATAQPQGAVLEYKGVLSGGHQGWVTSISTPSDPTVNTIISASRDKKVMIWQLYDEEINGKSGISKLALKGHNQTVQDVFMSSDGLFALSGSWDKTLRLWDLVRGETVRSFTGHKSDVNSVAFSPDNRQIVSGSRDKTIKLWNTLADCRQTIVDQQHTDWISCVRFSPSANEPTIVSGGWDKKVKVWDLSTCKLKRDLLGHQGVVYSVTVSPDGSLCASGGRDGVAMLWDVFKGKHLYSLESGYTINALCFSPCNYWLCAATDRSIKVWDLENKNVLAELVPERQQKIGLPWCVSLSWSADGRTLFAGSTNGNIYVYQVGLNYSYLTT</sequence>
<dbReference type="InterPro" id="IPR015943">
    <property type="entry name" value="WD40/YVTN_repeat-like_dom_sf"/>
</dbReference>
<evidence type="ECO:0000256" key="6">
    <source>
        <dbReference type="PROSITE-ProRule" id="PRU00221"/>
    </source>
</evidence>
<evidence type="ECO:0000313" key="7">
    <source>
        <dbReference type="EMBL" id="CCF75841.1"/>
    </source>
</evidence>
<dbReference type="GO" id="GO:0043022">
    <property type="term" value="F:ribosome binding"/>
    <property type="evidence" value="ECO:0007669"/>
    <property type="project" value="InterPro"/>
</dbReference>